<dbReference type="EMBL" id="JABFAA010000010">
    <property type="protein sequence ID" value="MBA0694421.1"/>
    <property type="molecule type" value="Genomic_DNA"/>
</dbReference>
<reference evidence="1 2" key="1">
    <citation type="journal article" date="2019" name="Genome Biol. Evol.">
        <title>Insights into the evolution of the New World diploid cottons (Gossypium, subgenus Houzingenia) based on genome sequencing.</title>
        <authorList>
            <person name="Grover C.E."/>
            <person name="Arick M.A. 2nd"/>
            <person name="Thrash A."/>
            <person name="Conover J.L."/>
            <person name="Sanders W.S."/>
            <person name="Peterson D.G."/>
            <person name="Frelichowski J.E."/>
            <person name="Scheffler J.A."/>
            <person name="Scheffler B.E."/>
            <person name="Wendel J.F."/>
        </authorList>
    </citation>
    <scope>NUCLEOTIDE SEQUENCE [LARGE SCALE GENOMIC DNA]</scope>
    <source>
        <strain evidence="1">185</strain>
        <tissue evidence="1">Leaf</tissue>
    </source>
</reference>
<dbReference type="AlphaFoldDB" id="A0A7J8Y4A6"/>
<comment type="caution">
    <text evidence="1">The sequence shown here is derived from an EMBL/GenBank/DDBJ whole genome shotgun (WGS) entry which is preliminary data.</text>
</comment>
<gene>
    <name evidence="1" type="ORF">Goari_004718</name>
</gene>
<name>A0A7J8Y4A6_GOSAI</name>
<dbReference type="Proteomes" id="UP000593577">
    <property type="component" value="Unassembled WGS sequence"/>
</dbReference>
<proteinExistence type="predicted"/>
<protein>
    <submittedName>
        <fullName evidence="1">Uncharacterized protein</fullName>
    </submittedName>
</protein>
<sequence>MCTCYSWFKQGGSFGLGPEILEEIGRDTNQVGSNLELTIMNLFQPFPFRNGKRKVPDDVAKLTEKIHDLKMRMRVRDEEIQRLEVNPSLRANEL</sequence>
<accession>A0A7J8Y4A6</accession>
<keyword evidence="2" id="KW-1185">Reference proteome</keyword>
<evidence type="ECO:0000313" key="1">
    <source>
        <dbReference type="EMBL" id="MBA0694421.1"/>
    </source>
</evidence>
<organism evidence="1 2">
    <name type="scientific">Gossypium aridum</name>
    <name type="common">American cotton</name>
    <name type="synonym">Erioxylum aridum</name>
    <dbReference type="NCBI Taxonomy" id="34290"/>
    <lineage>
        <taxon>Eukaryota</taxon>
        <taxon>Viridiplantae</taxon>
        <taxon>Streptophyta</taxon>
        <taxon>Embryophyta</taxon>
        <taxon>Tracheophyta</taxon>
        <taxon>Spermatophyta</taxon>
        <taxon>Magnoliopsida</taxon>
        <taxon>eudicotyledons</taxon>
        <taxon>Gunneridae</taxon>
        <taxon>Pentapetalae</taxon>
        <taxon>rosids</taxon>
        <taxon>malvids</taxon>
        <taxon>Malvales</taxon>
        <taxon>Malvaceae</taxon>
        <taxon>Malvoideae</taxon>
        <taxon>Gossypium</taxon>
    </lineage>
</organism>
<evidence type="ECO:0000313" key="2">
    <source>
        <dbReference type="Proteomes" id="UP000593577"/>
    </source>
</evidence>